<dbReference type="InterPro" id="IPR035346">
    <property type="entry name" value="NinD"/>
</dbReference>
<dbReference type="OrthoDB" id="22740at10239"/>
<keyword evidence="3" id="KW-1185">Reference proteome</keyword>
<dbReference type="KEGG" id="vg:14182946"/>
<feature type="region of interest" description="Disordered" evidence="1">
    <location>
        <begin position="53"/>
        <end position="89"/>
    </location>
</feature>
<reference evidence="3" key="1">
    <citation type="submission" date="2011-11" db="EMBL/GenBank/DDBJ databases">
        <title>The genomes of several lambdoid coliphages.</title>
        <authorList>
            <person name="Refardt D."/>
            <person name="Gencoglu M."/>
            <person name="Kunzli-Gontarczyk M."/>
            <person name="Bruggmann R."/>
            <person name="Kropinski A.M."/>
        </authorList>
    </citation>
    <scope>NUCLEOTIDE SEQUENCE [LARGE SCALE GENOMIC DNA]</scope>
</reference>
<evidence type="ECO:0000313" key="3">
    <source>
        <dbReference type="Proteomes" id="UP000010401"/>
    </source>
</evidence>
<evidence type="ECO:0000313" key="2">
    <source>
        <dbReference type="EMBL" id="AFM75955.1"/>
    </source>
</evidence>
<proteinExistence type="predicted"/>
<organism evidence="2 3">
    <name type="scientific">Escherichia phage mEpX2</name>
    <dbReference type="NCBI Taxonomy" id="1147154"/>
    <lineage>
        <taxon>Viruses</taxon>
        <taxon>Duplodnaviria</taxon>
        <taxon>Heunggongvirae</taxon>
        <taxon>Uroviricota</taxon>
        <taxon>Caudoviricetes</taxon>
        <taxon>Hendrixvirinae</taxon>
        <taxon>Shamshuipovirus</taxon>
        <taxon>Shamshuipovirus mEpX2</taxon>
    </lineage>
</organism>
<sequence length="89" mass="10445">MGRQGSMMRCYRCGECKEDNRFRPNQPYWNRWCLRCERTPTGVLPLPQEKEDVWRDSDEVSPTSSAKTANTFQRNAPEINASQFQKNLT</sequence>
<name>K7PKE8_9CAUD</name>
<evidence type="ECO:0000256" key="1">
    <source>
        <dbReference type="SAM" id="MobiDB-lite"/>
    </source>
</evidence>
<dbReference type="Proteomes" id="UP000010401">
    <property type="component" value="Segment"/>
</dbReference>
<accession>K7PKE8</accession>
<feature type="compositionally biased region" description="Polar residues" evidence="1">
    <location>
        <begin position="60"/>
        <end position="89"/>
    </location>
</feature>
<dbReference type="Pfam" id="PF17466">
    <property type="entry name" value="NinD"/>
    <property type="match status" value="1"/>
</dbReference>
<gene>
    <name evidence="2" type="ORF">mEpX2_052</name>
</gene>
<dbReference type="EMBL" id="JQ182726">
    <property type="protein sequence ID" value="AFM75955.1"/>
    <property type="molecule type" value="Genomic_DNA"/>
</dbReference>
<dbReference type="RefSeq" id="YP_007111487.1">
    <property type="nucleotide sequence ID" value="NC_019705.1"/>
</dbReference>
<dbReference type="GeneID" id="14182946"/>
<protein>
    <submittedName>
        <fullName evidence="2">NinD protein</fullName>
    </submittedName>
</protein>